<dbReference type="RefSeq" id="WP_132692855.1">
    <property type="nucleotide sequence ID" value="NZ_SKBU01000038.1"/>
</dbReference>
<dbReference type="EMBL" id="SKBU01000038">
    <property type="protein sequence ID" value="TCJ13687.1"/>
    <property type="molecule type" value="Genomic_DNA"/>
</dbReference>
<keyword evidence="4 6" id="KW-0720">Serine protease</keyword>
<feature type="active site" description="Charge relay system" evidence="5 6">
    <location>
        <position position="179"/>
    </location>
</feature>
<protein>
    <submittedName>
        <fullName evidence="9">Peptidase S8</fullName>
    </submittedName>
</protein>
<dbReference type="InterPro" id="IPR023827">
    <property type="entry name" value="Peptidase_S8_Asp-AS"/>
</dbReference>
<keyword evidence="3 6" id="KW-0378">Hydrolase</keyword>
<feature type="active site" description="Charge relay system" evidence="5 6">
    <location>
        <position position="132"/>
    </location>
</feature>
<dbReference type="InterPro" id="IPR022398">
    <property type="entry name" value="Peptidase_S8_His-AS"/>
</dbReference>
<dbReference type="AlphaFoldDB" id="A0A4R1B9V3"/>
<dbReference type="PRINTS" id="PR00723">
    <property type="entry name" value="SUBTILISIN"/>
</dbReference>
<evidence type="ECO:0000256" key="5">
    <source>
        <dbReference type="PIRSR" id="PIRSR615500-1"/>
    </source>
</evidence>
<proteinExistence type="inferred from homology"/>
<keyword evidence="10" id="KW-1185">Reference proteome</keyword>
<keyword evidence="2 6" id="KW-0645">Protease</keyword>
<dbReference type="PANTHER" id="PTHR43806">
    <property type="entry name" value="PEPTIDASE S8"/>
    <property type="match status" value="1"/>
</dbReference>
<dbReference type="Proteomes" id="UP000295244">
    <property type="component" value="Unassembled WGS sequence"/>
</dbReference>
<sequence>MLLALFVASGSSGAQQASVKVDGVLQVELAGLDAGEVTRAILTFEGRPTQEQIGAVRETGVAVHTFRELPMLAVRGTAAQIRDLFDLDGLTGVWADQRLEYHLHESVPLIGADRVHEELGITGEGVGIAILDSGVDGLHRDVRYPERTVQNVKILGDLFFDTATVWVENQPNTDTSSGHGTHVAGIAGGDGTESGGYYTGVAPGSDIIGIGAGDTLFILYALEGFDYVLANAERYNIRVVNNSWGTTGEFDPEHPINVATRWVHDRGITVVFSAGNSGPAPDTLNPYAVAPWTISVAAGEKDGRTLADFSSRGRPGDDLYRPDLTAPGVDIVSARASTGATINALTARRDATYVPLEYIARYTTASGTSMSAPHVAGTAALMLEANPNLTPDEIKDILRRTADPMPYEEWEAGAGYLNAYSAVTAAGREADTRPGKGKGRR</sequence>
<evidence type="ECO:0000313" key="9">
    <source>
        <dbReference type="EMBL" id="TCJ13687.1"/>
    </source>
</evidence>
<reference evidence="9 10" key="1">
    <citation type="submission" date="2019-03" db="EMBL/GenBank/DDBJ databases">
        <title>Whole genome sequence of a novel Rubrobacter taiwanensis strain, isolated from Yellowstone National Park.</title>
        <authorList>
            <person name="Freed S."/>
            <person name="Ramaley R.F."/>
            <person name="Kyndt J.A."/>
        </authorList>
    </citation>
    <scope>NUCLEOTIDE SEQUENCE [LARGE SCALE GENOMIC DNA]</scope>
    <source>
        <strain evidence="9 10">Yellowstone</strain>
    </source>
</reference>
<dbReference type="PROSITE" id="PS00138">
    <property type="entry name" value="SUBTILASE_SER"/>
    <property type="match status" value="1"/>
</dbReference>
<evidence type="ECO:0000256" key="7">
    <source>
        <dbReference type="RuleBase" id="RU003355"/>
    </source>
</evidence>
<dbReference type="PANTHER" id="PTHR43806:SF11">
    <property type="entry name" value="CEREVISIN-RELATED"/>
    <property type="match status" value="1"/>
</dbReference>
<dbReference type="PROSITE" id="PS00136">
    <property type="entry name" value="SUBTILASE_ASP"/>
    <property type="match status" value="1"/>
</dbReference>
<evidence type="ECO:0000256" key="6">
    <source>
        <dbReference type="PROSITE-ProRule" id="PRU01240"/>
    </source>
</evidence>
<evidence type="ECO:0000256" key="3">
    <source>
        <dbReference type="ARBA" id="ARBA00022801"/>
    </source>
</evidence>
<dbReference type="InterPro" id="IPR015500">
    <property type="entry name" value="Peptidase_S8_subtilisin-rel"/>
</dbReference>
<organism evidence="9 10">
    <name type="scientific">Rubrobacter taiwanensis</name>
    <dbReference type="NCBI Taxonomy" id="185139"/>
    <lineage>
        <taxon>Bacteria</taxon>
        <taxon>Bacillati</taxon>
        <taxon>Actinomycetota</taxon>
        <taxon>Rubrobacteria</taxon>
        <taxon>Rubrobacterales</taxon>
        <taxon>Rubrobacteraceae</taxon>
        <taxon>Rubrobacter</taxon>
    </lineage>
</organism>
<accession>A0A4R1B9V3</accession>
<feature type="active site" description="Charge relay system" evidence="5 6">
    <location>
        <position position="369"/>
    </location>
</feature>
<dbReference type="InterPro" id="IPR000209">
    <property type="entry name" value="Peptidase_S8/S53_dom"/>
</dbReference>
<dbReference type="PROSITE" id="PS51892">
    <property type="entry name" value="SUBTILASE"/>
    <property type="match status" value="1"/>
</dbReference>
<dbReference type="Pfam" id="PF00082">
    <property type="entry name" value="Peptidase_S8"/>
    <property type="match status" value="1"/>
</dbReference>
<dbReference type="InterPro" id="IPR023828">
    <property type="entry name" value="Peptidase_S8_Ser-AS"/>
</dbReference>
<comment type="caution">
    <text evidence="9">The sequence shown here is derived from an EMBL/GenBank/DDBJ whole genome shotgun (WGS) entry which is preliminary data.</text>
</comment>
<gene>
    <name evidence="9" type="ORF">E0L93_14845</name>
</gene>
<dbReference type="GO" id="GO:0004252">
    <property type="term" value="F:serine-type endopeptidase activity"/>
    <property type="evidence" value="ECO:0007669"/>
    <property type="project" value="UniProtKB-UniRule"/>
</dbReference>
<evidence type="ECO:0000313" key="10">
    <source>
        <dbReference type="Proteomes" id="UP000295244"/>
    </source>
</evidence>
<dbReference type="GO" id="GO:0006508">
    <property type="term" value="P:proteolysis"/>
    <property type="evidence" value="ECO:0007669"/>
    <property type="project" value="UniProtKB-KW"/>
</dbReference>
<evidence type="ECO:0000256" key="4">
    <source>
        <dbReference type="ARBA" id="ARBA00022825"/>
    </source>
</evidence>
<dbReference type="Gene3D" id="3.40.50.200">
    <property type="entry name" value="Peptidase S8/S53 domain"/>
    <property type="match status" value="1"/>
</dbReference>
<dbReference type="InterPro" id="IPR050131">
    <property type="entry name" value="Peptidase_S8_subtilisin-like"/>
</dbReference>
<dbReference type="InterPro" id="IPR036852">
    <property type="entry name" value="Peptidase_S8/S53_dom_sf"/>
</dbReference>
<comment type="similarity">
    <text evidence="1 6 7">Belongs to the peptidase S8 family.</text>
</comment>
<feature type="domain" description="Peptidase S8/S53" evidence="8">
    <location>
        <begin position="123"/>
        <end position="412"/>
    </location>
</feature>
<dbReference type="OrthoDB" id="614750at2"/>
<evidence type="ECO:0000256" key="2">
    <source>
        <dbReference type="ARBA" id="ARBA00022670"/>
    </source>
</evidence>
<name>A0A4R1B9V3_9ACTN</name>
<evidence type="ECO:0000256" key="1">
    <source>
        <dbReference type="ARBA" id="ARBA00011073"/>
    </source>
</evidence>
<dbReference type="PROSITE" id="PS00137">
    <property type="entry name" value="SUBTILASE_HIS"/>
    <property type="match status" value="1"/>
</dbReference>
<evidence type="ECO:0000259" key="8">
    <source>
        <dbReference type="Pfam" id="PF00082"/>
    </source>
</evidence>
<dbReference type="SUPFAM" id="SSF52743">
    <property type="entry name" value="Subtilisin-like"/>
    <property type="match status" value="1"/>
</dbReference>